<dbReference type="Gene3D" id="3.40.462.20">
    <property type="match status" value="1"/>
</dbReference>
<comment type="cofactor">
    <cofactor evidence="1">
        <name>FAD</name>
        <dbReference type="ChEBI" id="CHEBI:57692"/>
    </cofactor>
</comment>
<reference evidence="6" key="1">
    <citation type="submission" date="2021-06" db="EMBL/GenBank/DDBJ databases">
        <authorList>
            <person name="Kallberg Y."/>
            <person name="Tangrot J."/>
            <person name="Rosling A."/>
        </authorList>
    </citation>
    <scope>NUCLEOTIDE SEQUENCE</scope>
    <source>
        <strain evidence="6">IN212</strain>
    </source>
</reference>
<keyword evidence="7" id="KW-1185">Reference proteome</keyword>
<dbReference type="OrthoDB" id="415825at2759"/>
<dbReference type="InterPro" id="IPR036318">
    <property type="entry name" value="FAD-bd_PCMH-like_sf"/>
</dbReference>
<comment type="caution">
    <text evidence="6">The sequence shown here is derived from an EMBL/GenBank/DDBJ whole genome shotgun (WGS) entry which is preliminary data.</text>
</comment>
<dbReference type="Gene3D" id="3.30.465.10">
    <property type="match status" value="1"/>
</dbReference>
<dbReference type="GO" id="GO:0016491">
    <property type="term" value="F:oxidoreductase activity"/>
    <property type="evidence" value="ECO:0007669"/>
    <property type="project" value="UniProtKB-KW"/>
</dbReference>
<dbReference type="Proteomes" id="UP000789396">
    <property type="component" value="Unassembled WGS sequence"/>
</dbReference>
<evidence type="ECO:0000256" key="5">
    <source>
        <dbReference type="ARBA" id="ARBA00023002"/>
    </source>
</evidence>
<accession>A0A9N8W3S5</accession>
<dbReference type="SUPFAM" id="SSF56176">
    <property type="entry name" value="FAD-binding/transporter-associated domain-like"/>
    <property type="match status" value="1"/>
</dbReference>
<proteinExistence type="inferred from homology"/>
<dbReference type="EMBL" id="CAJVPZ010000572">
    <property type="protein sequence ID" value="CAG8469887.1"/>
    <property type="molecule type" value="Genomic_DNA"/>
</dbReference>
<comment type="similarity">
    <text evidence="2">Belongs to the oxygen-dependent FAD-linked oxidoreductase family.</text>
</comment>
<evidence type="ECO:0000256" key="2">
    <source>
        <dbReference type="ARBA" id="ARBA00005466"/>
    </source>
</evidence>
<dbReference type="InterPro" id="IPR016169">
    <property type="entry name" value="FAD-bd_PCMH_sub2"/>
</dbReference>
<dbReference type="GO" id="GO:0050660">
    <property type="term" value="F:flavin adenine dinucleotide binding"/>
    <property type="evidence" value="ECO:0007669"/>
    <property type="project" value="InterPro"/>
</dbReference>
<sequence length="298" mass="32503">RDLTSCLVDVQGKKVYPSDPEYNSDIIDENSRIMFSPSVIIHANIVADVQFSVFCASTLNMSISGYGLIGRKYGLALDSIISMDLVDATGRLITVTADKYTDLFFALRGAGSNNYGVVTSFTFRIYPALPKVTSISLKYDLNKIQTLFDATKQLGPTLPDDISFSIVIDNGFVEFQGVYLGSQSSATQVMSQFISLSQPTSNQFTEESFFDSVVRWGFQQESGTINPYHSPSKFKAKSFYVKSSGLSAEGVQSLVNFMKGLPTACPTYAVFDLYAGGAAARIAENATAPDDFMNTCLE</sequence>
<evidence type="ECO:0000256" key="1">
    <source>
        <dbReference type="ARBA" id="ARBA00001974"/>
    </source>
</evidence>
<organism evidence="6 7">
    <name type="scientific">Racocetra fulgida</name>
    <dbReference type="NCBI Taxonomy" id="60492"/>
    <lineage>
        <taxon>Eukaryota</taxon>
        <taxon>Fungi</taxon>
        <taxon>Fungi incertae sedis</taxon>
        <taxon>Mucoromycota</taxon>
        <taxon>Glomeromycotina</taxon>
        <taxon>Glomeromycetes</taxon>
        <taxon>Diversisporales</taxon>
        <taxon>Gigasporaceae</taxon>
        <taxon>Racocetra</taxon>
    </lineage>
</organism>
<feature type="non-terminal residue" evidence="6">
    <location>
        <position position="298"/>
    </location>
</feature>
<protein>
    <submittedName>
        <fullName evidence="6">13360_t:CDS:1</fullName>
    </submittedName>
</protein>
<dbReference type="PANTHER" id="PTHR42973">
    <property type="entry name" value="BINDING OXIDOREDUCTASE, PUTATIVE (AFU_ORTHOLOGUE AFUA_1G17690)-RELATED"/>
    <property type="match status" value="1"/>
</dbReference>
<keyword evidence="3" id="KW-0285">Flavoprotein</keyword>
<evidence type="ECO:0000313" key="7">
    <source>
        <dbReference type="Proteomes" id="UP000789396"/>
    </source>
</evidence>
<name>A0A9N8W3S5_9GLOM</name>
<keyword evidence="5" id="KW-0560">Oxidoreductase</keyword>
<evidence type="ECO:0000256" key="4">
    <source>
        <dbReference type="ARBA" id="ARBA00022827"/>
    </source>
</evidence>
<dbReference type="AlphaFoldDB" id="A0A9N8W3S5"/>
<evidence type="ECO:0000313" key="6">
    <source>
        <dbReference type="EMBL" id="CAG8469887.1"/>
    </source>
</evidence>
<evidence type="ECO:0000256" key="3">
    <source>
        <dbReference type="ARBA" id="ARBA00022630"/>
    </source>
</evidence>
<keyword evidence="4" id="KW-0274">FAD</keyword>
<dbReference type="InterPro" id="IPR050416">
    <property type="entry name" value="FAD-linked_Oxidoreductase"/>
</dbReference>
<gene>
    <name evidence="6" type="ORF">RFULGI_LOCUS1071</name>
</gene>
<dbReference type="PANTHER" id="PTHR42973:SF39">
    <property type="entry name" value="FAD-BINDING PCMH-TYPE DOMAIN-CONTAINING PROTEIN"/>
    <property type="match status" value="1"/>
</dbReference>